<evidence type="ECO:0000313" key="11">
    <source>
        <dbReference type="Proteomes" id="UP000243528"/>
    </source>
</evidence>
<feature type="compositionally biased region" description="Polar residues" evidence="8">
    <location>
        <begin position="1"/>
        <end position="10"/>
    </location>
</feature>
<dbReference type="Pfam" id="PF00528">
    <property type="entry name" value="BPD_transp_1"/>
    <property type="match status" value="1"/>
</dbReference>
<feature type="transmembrane region" description="Helical" evidence="7">
    <location>
        <begin position="256"/>
        <end position="275"/>
    </location>
</feature>
<keyword evidence="4 7" id="KW-0812">Transmembrane</keyword>
<evidence type="ECO:0000256" key="7">
    <source>
        <dbReference type="RuleBase" id="RU363032"/>
    </source>
</evidence>
<dbReference type="EMBL" id="PYGE01000017">
    <property type="protein sequence ID" value="PSK99787.1"/>
    <property type="molecule type" value="Genomic_DNA"/>
</dbReference>
<feature type="transmembrane region" description="Helical" evidence="7">
    <location>
        <begin position="129"/>
        <end position="155"/>
    </location>
</feature>
<dbReference type="Proteomes" id="UP000243528">
    <property type="component" value="Unassembled WGS sequence"/>
</dbReference>
<protein>
    <submittedName>
        <fullName evidence="10">NitT/TauT family transport system permease protein/taurine transport system permease protein</fullName>
    </submittedName>
</protein>
<feature type="domain" description="ABC transmembrane type-1" evidence="9">
    <location>
        <begin position="95"/>
        <end position="276"/>
    </location>
</feature>
<evidence type="ECO:0000256" key="2">
    <source>
        <dbReference type="ARBA" id="ARBA00022448"/>
    </source>
</evidence>
<keyword evidence="5 7" id="KW-1133">Transmembrane helix</keyword>
<keyword evidence="11" id="KW-1185">Reference proteome</keyword>
<dbReference type="Gene3D" id="1.10.3720.10">
    <property type="entry name" value="MetI-like"/>
    <property type="match status" value="1"/>
</dbReference>
<evidence type="ECO:0000256" key="3">
    <source>
        <dbReference type="ARBA" id="ARBA00022475"/>
    </source>
</evidence>
<dbReference type="GO" id="GO:0055085">
    <property type="term" value="P:transmembrane transport"/>
    <property type="evidence" value="ECO:0007669"/>
    <property type="project" value="InterPro"/>
</dbReference>
<dbReference type="PROSITE" id="PS50928">
    <property type="entry name" value="ABC_TM1"/>
    <property type="match status" value="1"/>
</dbReference>
<sequence length="289" mass="30441">MTTETSTSTGRVPLQRPYRPPRKRGTTSIWRRGLSGRATFVIGVASSATLVAVWHLLSATALVSPLLLPPPLRVAETFWQFLTAEYLGETLVGHTAASMTIVAGGWLLGGLVGLPLGILIGWSDRVRWLVFPLFQLLRPVPPLAWIPLAIVWLGIGDPARIFVVFLSAVVPWTINSMAAVSSVDPLLIRAARTLGAGDGSILRRVVIHTATPTLVAGARIALGNAWTTLIAAELLAASAGLGFVALNASQTLSSDILLVSMGIIGVLGALFSAILRGVGRAVAPWAKEA</sequence>
<evidence type="ECO:0000256" key="5">
    <source>
        <dbReference type="ARBA" id="ARBA00022989"/>
    </source>
</evidence>
<dbReference type="CDD" id="cd06261">
    <property type="entry name" value="TM_PBP2"/>
    <property type="match status" value="1"/>
</dbReference>
<accession>A0A2P8DRE7</accession>
<feature type="transmembrane region" description="Helical" evidence="7">
    <location>
        <begin position="96"/>
        <end position="122"/>
    </location>
</feature>
<keyword evidence="6 7" id="KW-0472">Membrane</keyword>
<dbReference type="InterPro" id="IPR035906">
    <property type="entry name" value="MetI-like_sf"/>
</dbReference>
<feature type="transmembrane region" description="Helical" evidence="7">
    <location>
        <begin position="228"/>
        <end position="249"/>
    </location>
</feature>
<dbReference type="OrthoDB" id="3173654at2"/>
<evidence type="ECO:0000256" key="8">
    <source>
        <dbReference type="SAM" id="MobiDB-lite"/>
    </source>
</evidence>
<comment type="similarity">
    <text evidence="7">Belongs to the binding-protein-dependent transport system permease family.</text>
</comment>
<feature type="region of interest" description="Disordered" evidence="8">
    <location>
        <begin position="1"/>
        <end position="26"/>
    </location>
</feature>
<feature type="transmembrane region" description="Helical" evidence="7">
    <location>
        <begin position="161"/>
        <end position="180"/>
    </location>
</feature>
<comment type="subcellular location">
    <subcellularLocation>
        <location evidence="1 7">Cell membrane</location>
        <topology evidence="1 7">Multi-pass membrane protein</topology>
    </subcellularLocation>
</comment>
<evidence type="ECO:0000256" key="6">
    <source>
        <dbReference type="ARBA" id="ARBA00023136"/>
    </source>
</evidence>
<feature type="transmembrane region" description="Helical" evidence="7">
    <location>
        <begin position="38"/>
        <end position="57"/>
    </location>
</feature>
<keyword evidence="2 7" id="KW-0813">Transport</keyword>
<dbReference type="AlphaFoldDB" id="A0A2P8DRE7"/>
<dbReference type="SUPFAM" id="SSF161098">
    <property type="entry name" value="MetI-like"/>
    <property type="match status" value="1"/>
</dbReference>
<evidence type="ECO:0000313" key="10">
    <source>
        <dbReference type="EMBL" id="PSK99787.1"/>
    </source>
</evidence>
<keyword evidence="3" id="KW-1003">Cell membrane</keyword>
<reference evidence="10 11" key="1">
    <citation type="submission" date="2018-03" db="EMBL/GenBank/DDBJ databases">
        <title>Genomic Encyclopedia of Archaeal and Bacterial Type Strains, Phase II (KMG-II): from individual species to whole genera.</title>
        <authorList>
            <person name="Goeker M."/>
        </authorList>
    </citation>
    <scope>NUCLEOTIDE SEQUENCE [LARGE SCALE GENOMIC DNA]</scope>
    <source>
        <strain evidence="10 11">DSM 45211</strain>
    </source>
</reference>
<proteinExistence type="inferred from homology"/>
<dbReference type="InterPro" id="IPR000515">
    <property type="entry name" value="MetI-like"/>
</dbReference>
<dbReference type="GO" id="GO:0005886">
    <property type="term" value="C:plasma membrane"/>
    <property type="evidence" value="ECO:0007669"/>
    <property type="project" value="UniProtKB-SubCell"/>
</dbReference>
<dbReference type="PANTHER" id="PTHR30151">
    <property type="entry name" value="ALKANE SULFONATE ABC TRANSPORTER-RELATED, MEMBRANE SUBUNIT"/>
    <property type="match status" value="1"/>
</dbReference>
<evidence type="ECO:0000256" key="1">
    <source>
        <dbReference type="ARBA" id="ARBA00004651"/>
    </source>
</evidence>
<gene>
    <name evidence="10" type="ORF">CLV30_11790</name>
</gene>
<organism evidence="10 11">
    <name type="scientific">Haloactinopolyspora alba</name>
    <dbReference type="NCBI Taxonomy" id="648780"/>
    <lineage>
        <taxon>Bacteria</taxon>
        <taxon>Bacillati</taxon>
        <taxon>Actinomycetota</taxon>
        <taxon>Actinomycetes</taxon>
        <taxon>Jiangellales</taxon>
        <taxon>Jiangellaceae</taxon>
        <taxon>Haloactinopolyspora</taxon>
    </lineage>
</organism>
<dbReference type="PANTHER" id="PTHR30151:SF0">
    <property type="entry name" value="ABC TRANSPORTER PERMEASE PROTEIN MJ0413-RELATED"/>
    <property type="match status" value="1"/>
</dbReference>
<evidence type="ECO:0000256" key="4">
    <source>
        <dbReference type="ARBA" id="ARBA00022692"/>
    </source>
</evidence>
<evidence type="ECO:0000259" key="9">
    <source>
        <dbReference type="PROSITE" id="PS50928"/>
    </source>
</evidence>
<comment type="caution">
    <text evidence="10">The sequence shown here is derived from an EMBL/GenBank/DDBJ whole genome shotgun (WGS) entry which is preliminary data.</text>
</comment>
<name>A0A2P8DRE7_9ACTN</name>
<dbReference type="RefSeq" id="WP_106538966.1">
    <property type="nucleotide sequence ID" value="NZ_PYGE01000017.1"/>
</dbReference>